<evidence type="ECO:0000256" key="4">
    <source>
        <dbReference type="ARBA" id="ARBA00022801"/>
    </source>
</evidence>
<keyword evidence="4 8" id="KW-0378">Hydrolase</keyword>
<evidence type="ECO:0000256" key="3">
    <source>
        <dbReference type="ARBA" id="ARBA00022763"/>
    </source>
</evidence>
<sequence length="236" mass="26692">MCGRYTSKKNPVELAEEFDAEDRIAEQRRPDFNVAPTRNEPVVRAERDQHGPQAARELVEMRWGLVPFWAKDPKAGGRMFNARAETLTTKPAFRSAVKKRRVLVPADGWYEWKKSEDGKTKQPYYMTTQDGSSLAFAGLWESWGTGEDYLQTYTIITTEAQGQLTEVHDRMPFLLPASAWGDWLDPDRDDVTDLLATPDLERGEQLELRPVGADVGKVANNSPELIERIEPGAVLL</sequence>
<proteinExistence type="inferred from homology"/>
<evidence type="ECO:0000256" key="8">
    <source>
        <dbReference type="RuleBase" id="RU364100"/>
    </source>
</evidence>
<dbReference type="InParanoid" id="A0A7L4YRB0"/>
<evidence type="ECO:0000256" key="2">
    <source>
        <dbReference type="ARBA" id="ARBA00022670"/>
    </source>
</evidence>
<dbReference type="Proteomes" id="UP000463857">
    <property type="component" value="Chromosome"/>
</dbReference>
<dbReference type="AlphaFoldDB" id="A0A7L4YRB0"/>
<evidence type="ECO:0000313" key="10">
    <source>
        <dbReference type="EMBL" id="QHC01660.1"/>
    </source>
</evidence>
<evidence type="ECO:0000256" key="9">
    <source>
        <dbReference type="SAM" id="MobiDB-lite"/>
    </source>
</evidence>
<keyword evidence="6" id="KW-0238">DNA-binding</keyword>
<dbReference type="FunCoup" id="A0A7L4YRB0">
    <property type="interactions" value="222"/>
</dbReference>
<organism evidence="10 11">
    <name type="scientific">Epidermidibacterium keratini</name>
    <dbReference type="NCBI Taxonomy" id="1891644"/>
    <lineage>
        <taxon>Bacteria</taxon>
        <taxon>Bacillati</taxon>
        <taxon>Actinomycetota</taxon>
        <taxon>Actinomycetes</taxon>
        <taxon>Sporichthyales</taxon>
        <taxon>Sporichthyaceae</taxon>
        <taxon>Epidermidibacterium</taxon>
    </lineage>
</organism>
<protein>
    <recommendedName>
        <fullName evidence="8">Abasic site processing protein</fullName>
        <ecNumber evidence="8">3.4.-.-</ecNumber>
    </recommendedName>
</protein>
<dbReference type="GO" id="GO:0003697">
    <property type="term" value="F:single-stranded DNA binding"/>
    <property type="evidence" value="ECO:0007669"/>
    <property type="project" value="InterPro"/>
</dbReference>
<evidence type="ECO:0000256" key="1">
    <source>
        <dbReference type="ARBA" id="ARBA00008136"/>
    </source>
</evidence>
<comment type="similarity">
    <text evidence="1 8">Belongs to the SOS response-associated peptidase family.</text>
</comment>
<keyword evidence="5" id="KW-0190">Covalent protein-DNA linkage</keyword>
<reference evidence="10 11" key="1">
    <citation type="journal article" date="2018" name="Int. J. Syst. Evol. Microbiol.">
        <title>Epidermidibacterium keratini gen. nov., sp. nov., a member of the family Sporichthyaceae, isolated from keratin epidermis.</title>
        <authorList>
            <person name="Lee D.G."/>
            <person name="Trujillo M.E."/>
            <person name="Kang S."/>
            <person name="Nam J.J."/>
            <person name="Kim Y.J."/>
        </authorList>
    </citation>
    <scope>NUCLEOTIDE SEQUENCE [LARGE SCALE GENOMIC DNA]</scope>
    <source>
        <strain evidence="10 11">EPI-7</strain>
    </source>
</reference>
<dbReference type="PANTHER" id="PTHR13604">
    <property type="entry name" value="DC12-RELATED"/>
    <property type="match status" value="1"/>
</dbReference>
<evidence type="ECO:0000313" key="11">
    <source>
        <dbReference type="Proteomes" id="UP000463857"/>
    </source>
</evidence>
<keyword evidence="7" id="KW-0456">Lyase</keyword>
<dbReference type="OrthoDB" id="9782620at2"/>
<feature type="compositionally biased region" description="Basic and acidic residues" evidence="9">
    <location>
        <begin position="41"/>
        <end position="50"/>
    </location>
</feature>
<feature type="region of interest" description="Disordered" evidence="9">
    <location>
        <begin position="25"/>
        <end position="51"/>
    </location>
</feature>
<keyword evidence="11" id="KW-1185">Reference proteome</keyword>
<dbReference type="RefSeq" id="WP_159546795.1">
    <property type="nucleotide sequence ID" value="NZ_CP047156.1"/>
</dbReference>
<dbReference type="Pfam" id="PF02586">
    <property type="entry name" value="SRAP"/>
    <property type="match status" value="1"/>
</dbReference>
<dbReference type="GO" id="GO:0006508">
    <property type="term" value="P:proteolysis"/>
    <property type="evidence" value="ECO:0007669"/>
    <property type="project" value="UniProtKB-KW"/>
</dbReference>
<evidence type="ECO:0000256" key="6">
    <source>
        <dbReference type="ARBA" id="ARBA00023125"/>
    </source>
</evidence>
<dbReference type="GO" id="GO:0106300">
    <property type="term" value="P:protein-DNA covalent cross-linking repair"/>
    <property type="evidence" value="ECO:0007669"/>
    <property type="project" value="InterPro"/>
</dbReference>
<accession>A0A7L4YRB0</accession>
<dbReference type="KEGG" id="eke:EK0264_16095"/>
<dbReference type="GO" id="GO:0016829">
    <property type="term" value="F:lyase activity"/>
    <property type="evidence" value="ECO:0007669"/>
    <property type="project" value="UniProtKB-KW"/>
</dbReference>
<keyword evidence="3" id="KW-0227">DNA damage</keyword>
<dbReference type="EC" id="3.4.-.-" evidence="8"/>
<dbReference type="PANTHER" id="PTHR13604:SF0">
    <property type="entry name" value="ABASIC SITE PROCESSING PROTEIN HMCES"/>
    <property type="match status" value="1"/>
</dbReference>
<dbReference type="Gene3D" id="3.90.1680.10">
    <property type="entry name" value="SOS response associated peptidase-like"/>
    <property type="match status" value="1"/>
</dbReference>
<name>A0A7L4YRB0_9ACTN</name>
<evidence type="ECO:0000256" key="7">
    <source>
        <dbReference type="ARBA" id="ARBA00023239"/>
    </source>
</evidence>
<evidence type="ECO:0000256" key="5">
    <source>
        <dbReference type="ARBA" id="ARBA00023124"/>
    </source>
</evidence>
<dbReference type="EMBL" id="CP047156">
    <property type="protein sequence ID" value="QHC01660.1"/>
    <property type="molecule type" value="Genomic_DNA"/>
</dbReference>
<dbReference type="InterPro" id="IPR036590">
    <property type="entry name" value="SRAP-like"/>
</dbReference>
<dbReference type="InterPro" id="IPR003738">
    <property type="entry name" value="SRAP"/>
</dbReference>
<dbReference type="SUPFAM" id="SSF143081">
    <property type="entry name" value="BB1717-like"/>
    <property type="match status" value="1"/>
</dbReference>
<dbReference type="GO" id="GO:0008233">
    <property type="term" value="F:peptidase activity"/>
    <property type="evidence" value="ECO:0007669"/>
    <property type="project" value="UniProtKB-KW"/>
</dbReference>
<keyword evidence="2 8" id="KW-0645">Protease</keyword>
<gene>
    <name evidence="10" type="ORF">EK0264_16095</name>
</gene>